<comment type="similarity">
    <text evidence="1">Belongs to the peptidase C15 family.</text>
</comment>
<dbReference type="GO" id="GO:0008234">
    <property type="term" value="F:cysteine-type peptidase activity"/>
    <property type="evidence" value="ECO:0007669"/>
    <property type="project" value="UniProtKB-KW"/>
</dbReference>
<dbReference type="AlphaFoldDB" id="A0A0D6ESR7"/>
<evidence type="ECO:0000256" key="5">
    <source>
        <dbReference type="SAM" id="MobiDB-lite"/>
    </source>
</evidence>
<dbReference type="InterPro" id="IPR016125">
    <property type="entry name" value="Peptidase_C15-like"/>
</dbReference>
<feature type="compositionally biased region" description="Polar residues" evidence="5">
    <location>
        <begin position="52"/>
        <end position="66"/>
    </location>
</feature>
<evidence type="ECO:0000313" key="7">
    <source>
        <dbReference type="Proteomes" id="UP000243876"/>
    </source>
</evidence>
<keyword evidence="4" id="KW-0788">Thiol protease</keyword>
<feature type="region of interest" description="Disordered" evidence="5">
    <location>
        <begin position="44"/>
        <end position="68"/>
    </location>
</feature>
<sequence>MAPVRPREREEGHFHVHLTGFGPFRNYTINPSWEAVRPLNETLLSGPPAPLNSATSLDPPSESASSHRPIRLTASLLPVKYTSALSMVPALHARAKPDFCPDLIIHVGVGLEGAVRLEQSARKVGYEKPDADGEMAPVDEKTGRKGHVGAELKELAAELRTRIDGQRVVNWVRGKGLEHVELSEDAGLYLCEFTYFASLVAALRQNPSHPLPVQFIHVPPYVASRFAKIIVTIPAHHDLLPRTEAPYSIEQLTRAIQLLVWAIVNEGGLSSS</sequence>
<dbReference type="PANTHER" id="PTHR23402:SF1">
    <property type="entry name" value="PYROGLUTAMYL-PEPTIDASE I"/>
    <property type="match status" value="1"/>
</dbReference>
<dbReference type="PANTHER" id="PTHR23402">
    <property type="entry name" value="PROTEASE FAMILY C15 PYROGLUTAMYL-PEPTIDASE I-RELATED"/>
    <property type="match status" value="1"/>
</dbReference>
<reference evidence="7" key="1">
    <citation type="submission" date="2015-02" db="EMBL/GenBank/DDBJ databases">
        <authorList>
            <person name="Gon?alves P."/>
        </authorList>
    </citation>
    <scope>NUCLEOTIDE SEQUENCE [LARGE SCALE GENOMIC DNA]</scope>
</reference>
<gene>
    <name evidence="6" type="primary">SPOSA6832_04693</name>
</gene>
<dbReference type="GO" id="GO:0006508">
    <property type="term" value="P:proteolysis"/>
    <property type="evidence" value="ECO:0007669"/>
    <property type="project" value="UniProtKB-KW"/>
</dbReference>
<keyword evidence="7" id="KW-1185">Reference proteome</keyword>
<keyword evidence="2" id="KW-0645">Protease</keyword>
<evidence type="ECO:0000313" key="6">
    <source>
        <dbReference type="EMBL" id="CEQ42821.1"/>
    </source>
</evidence>
<evidence type="ECO:0000256" key="2">
    <source>
        <dbReference type="ARBA" id="ARBA00022670"/>
    </source>
</evidence>
<accession>A0A0D6ESR7</accession>
<evidence type="ECO:0000256" key="3">
    <source>
        <dbReference type="ARBA" id="ARBA00022801"/>
    </source>
</evidence>
<dbReference type="Proteomes" id="UP000243876">
    <property type="component" value="Unassembled WGS sequence"/>
</dbReference>
<protein>
    <submittedName>
        <fullName evidence="6">SPOSA6832_04693-mRNA-1:cds</fullName>
    </submittedName>
</protein>
<dbReference type="Gene3D" id="3.40.630.20">
    <property type="entry name" value="Peptidase C15, pyroglutamyl peptidase I-like"/>
    <property type="match status" value="1"/>
</dbReference>
<proteinExistence type="inferred from homology"/>
<dbReference type="EMBL" id="CENE01000037">
    <property type="protein sequence ID" value="CEQ42821.1"/>
    <property type="molecule type" value="Genomic_DNA"/>
</dbReference>
<name>A0A0D6ESR7_SPOSA</name>
<dbReference type="OrthoDB" id="407146at2759"/>
<keyword evidence="3" id="KW-0378">Hydrolase</keyword>
<dbReference type="InterPro" id="IPR036440">
    <property type="entry name" value="Peptidase_C15-like_sf"/>
</dbReference>
<organism evidence="6 7">
    <name type="scientific">Sporidiobolus salmonicolor</name>
    <name type="common">Yeast-like fungus</name>
    <name type="synonym">Sporobolomyces salmonicolor</name>
    <dbReference type="NCBI Taxonomy" id="5005"/>
    <lineage>
        <taxon>Eukaryota</taxon>
        <taxon>Fungi</taxon>
        <taxon>Dikarya</taxon>
        <taxon>Basidiomycota</taxon>
        <taxon>Pucciniomycotina</taxon>
        <taxon>Microbotryomycetes</taxon>
        <taxon>Sporidiobolales</taxon>
        <taxon>Sporidiobolaceae</taxon>
        <taxon>Sporobolomyces</taxon>
    </lineage>
</organism>
<feature type="non-terminal residue" evidence="6">
    <location>
        <position position="1"/>
    </location>
</feature>
<dbReference type="SUPFAM" id="SSF53182">
    <property type="entry name" value="Pyrrolidone carboxyl peptidase (pyroglutamate aminopeptidase)"/>
    <property type="match status" value="1"/>
</dbReference>
<evidence type="ECO:0000256" key="4">
    <source>
        <dbReference type="ARBA" id="ARBA00022807"/>
    </source>
</evidence>
<evidence type="ECO:0000256" key="1">
    <source>
        <dbReference type="ARBA" id="ARBA00006641"/>
    </source>
</evidence>